<evidence type="ECO:0000256" key="2">
    <source>
        <dbReference type="ARBA" id="ARBA00022729"/>
    </source>
</evidence>
<name>A0A8S4A2L2_9EUPU</name>
<proteinExistence type="inferred from homology"/>
<dbReference type="InterPro" id="IPR013766">
    <property type="entry name" value="Thioredoxin_domain"/>
</dbReference>
<keyword evidence="2 7" id="KW-0732">Signal</keyword>
<comment type="caution">
    <text evidence="9">The sequence shown here is derived from an EMBL/GenBank/DDBJ whole genome shotgun (WGS) entry which is preliminary data.</text>
</comment>
<gene>
    <name evidence="9" type="ORF">CUNI_LOCUS18864</name>
</gene>
<dbReference type="EMBL" id="CAJHNH020006101">
    <property type="protein sequence ID" value="CAG5133306.1"/>
    <property type="molecule type" value="Genomic_DNA"/>
</dbReference>
<evidence type="ECO:0000313" key="10">
    <source>
        <dbReference type="Proteomes" id="UP000678393"/>
    </source>
</evidence>
<dbReference type="GO" id="GO:0003756">
    <property type="term" value="F:protein disulfide isomerase activity"/>
    <property type="evidence" value="ECO:0007669"/>
    <property type="project" value="InterPro"/>
</dbReference>
<dbReference type="InterPro" id="IPR036249">
    <property type="entry name" value="Thioredoxin-like_sf"/>
</dbReference>
<dbReference type="PROSITE" id="PS00194">
    <property type="entry name" value="THIOREDOXIN_1"/>
    <property type="match status" value="3"/>
</dbReference>
<dbReference type="AlphaFoldDB" id="A0A8S4A2L2"/>
<evidence type="ECO:0000256" key="6">
    <source>
        <dbReference type="SAM" id="MobiDB-lite"/>
    </source>
</evidence>
<feature type="region of interest" description="Disordered" evidence="6">
    <location>
        <begin position="270"/>
        <end position="290"/>
    </location>
</feature>
<keyword evidence="10" id="KW-1185">Reference proteome</keyword>
<feature type="signal peptide" evidence="7">
    <location>
        <begin position="1"/>
        <end position="17"/>
    </location>
</feature>
<keyword evidence="3" id="KW-0677">Repeat</keyword>
<feature type="domain" description="Thioredoxin" evidence="8">
    <location>
        <begin position="148"/>
        <end position="263"/>
    </location>
</feature>
<feature type="domain" description="Thioredoxin" evidence="8">
    <location>
        <begin position="27"/>
        <end position="140"/>
    </location>
</feature>
<comment type="similarity">
    <text evidence="1 5">Belongs to the protein disulfide isomerase family.</text>
</comment>
<dbReference type="InterPro" id="IPR005788">
    <property type="entry name" value="PDI_thioredoxin-like_dom"/>
</dbReference>
<evidence type="ECO:0000313" key="9">
    <source>
        <dbReference type="EMBL" id="CAG5133306.1"/>
    </source>
</evidence>
<dbReference type="SUPFAM" id="SSF52833">
    <property type="entry name" value="Thioredoxin-like"/>
    <property type="match status" value="3"/>
</dbReference>
<protein>
    <recommendedName>
        <fullName evidence="8">Thioredoxin domain-containing protein</fullName>
    </recommendedName>
</protein>
<dbReference type="PRINTS" id="PR00421">
    <property type="entry name" value="THIOREDOXIN"/>
</dbReference>
<feature type="chain" id="PRO_5035813392" description="Thioredoxin domain-containing protein" evidence="7">
    <location>
        <begin position="18"/>
        <end position="404"/>
    </location>
</feature>
<evidence type="ECO:0000256" key="3">
    <source>
        <dbReference type="ARBA" id="ARBA00022737"/>
    </source>
</evidence>
<dbReference type="GO" id="GO:0006457">
    <property type="term" value="P:protein folding"/>
    <property type="evidence" value="ECO:0007669"/>
    <property type="project" value="TreeGrafter"/>
</dbReference>
<evidence type="ECO:0000256" key="7">
    <source>
        <dbReference type="SAM" id="SignalP"/>
    </source>
</evidence>
<dbReference type="GO" id="GO:0005783">
    <property type="term" value="C:endoplasmic reticulum"/>
    <property type="evidence" value="ECO:0007669"/>
    <property type="project" value="TreeGrafter"/>
</dbReference>
<evidence type="ECO:0000256" key="1">
    <source>
        <dbReference type="ARBA" id="ARBA00006347"/>
    </source>
</evidence>
<reference evidence="9" key="1">
    <citation type="submission" date="2021-04" db="EMBL/GenBank/DDBJ databases">
        <authorList>
            <consortium name="Molecular Ecology Group"/>
        </authorList>
    </citation>
    <scope>NUCLEOTIDE SEQUENCE</scope>
</reference>
<dbReference type="PANTHER" id="PTHR45672:SF3">
    <property type="entry name" value="THIOREDOXIN DOMAIN-CONTAINING PROTEIN 5"/>
    <property type="match status" value="1"/>
</dbReference>
<dbReference type="InterPro" id="IPR051063">
    <property type="entry name" value="PDI"/>
</dbReference>
<feature type="domain" description="Thioredoxin" evidence="8">
    <location>
        <begin position="267"/>
        <end position="398"/>
    </location>
</feature>
<accession>A0A8S4A2L2</accession>
<evidence type="ECO:0000259" key="8">
    <source>
        <dbReference type="PROSITE" id="PS51352"/>
    </source>
</evidence>
<dbReference type="Pfam" id="PF00085">
    <property type="entry name" value="Thioredoxin"/>
    <property type="match status" value="3"/>
</dbReference>
<sequence length="404" mass="45627">MAAYILALLLLSTYTLLTRVHFACGDDDHGNIAPSYDSDAFTSSLKQQRHFVMFYAPWCGHCKNLAPTWDELAKMYNKVEGSPVIIAKVDCTVHTGLCADHDIVGFPTLKLFEVGGQSHKRYAGKRDLDSLKAFIQDHVHGVRLLDNIEADAKQPEVPEPKSSLVVLDDESFKGHVSKGSFFIKFYAPWCGHCQKLAPVWDDLADTFNHNNKVSIAKIDCTQSSVICKQYGIDGYPTLLWFKDGEKIEQYQGARTHEALKQYVSDRLQDGAREPHVEQEEPALEPGQAEHSVGAVKDLTDETFKSAISSGLHFVKFFAPWCGHCKRLAPTWDDLAKDFQSHPVSIDRVDCTLHKATCDDNQVRGYPTLKLFRNGEFLKDYRGSRTLEELHEFVKKNYDDSHDEL</sequence>
<evidence type="ECO:0000256" key="4">
    <source>
        <dbReference type="ARBA" id="ARBA00023284"/>
    </source>
</evidence>
<dbReference type="OrthoDB" id="71336at2759"/>
<evidence type="ECO:0000256" key="5">
    <source>
        <dbReference type="RuleBase" id="RU004208"/>
    </source>
</evidence>
<dbReference type="Gene3D" id="3.40.30.10">
    <property type="entry name" value="Glutaredoxin"/>
    <property type="match status" value="3"/>
</dbReference>
<dbReference type="Proteomes" id="UP000678393">
    <property type="component" value="Unassembled WGS sequence"/>
</dbReference>
<dbReference type="InterPro" id="IPR017937">
    <property type="entry name" value="Thioredoxin_CS"/>
</dbReference>
<dbReference type="PANTHER" id="PTHR45672">
    <property type="entry name" value="PROTEIN DISULFIDE-ISOMERASE C17H9.14C-RELATED"/>
    <property type="match status" value="1"/>
</dbReference>
<dbReference type="PROSITE" id="PS51352">
    <property type="entry name" value="THIOREDOXIN_2"/>
    <property type="match status" value="3"/>
</dbReference>
<organism evidence="9 10">
    <name type="scientific">Candidula unifasciata</name>
    <dbReference type="NCBI Taxonomy" id="100452"/>
    <lineage>
        <taxon>Eukaryota</taxon>
        <taxon>Metazoa</taxon>
        <taxon>Spiralia</taxon>
        <taxon>Lophotrochozoa</taxon>
        <taxon>Mollusca</taxon>
        <taxon>Gastropoda</taxon>
        <taxon>Heterobranchia</taxon>
        <taxon>Euthyneura</taxon>
        <taxon>Panpulmonata</taxon>
        <taxon>Eupulmonata</taxon>
        <taxon>Stylommatophora</taxon>
        <taxon>Helicina</taxon>
        <taxon>Helicoidea</taxon>
        <taxon>Geomitridae</taxon>
        <taxon>Candidula</taxon>
    </lineage>
</organism>
<keyword evidence="4" id="KW-0676">Redox-active center</keyword>
<dbReference type="NCBIfam" id="TIGR01126">
    <property type="entry name" value="pdi_dom"/>
    <property type="match status" value="1"/>
</dbReference>